<dbReference type="Proteomes" id="UP001500280">
    <property type="component" value="Unassembled WGS sequence"/>
</dbReference>
<dbReference type="EMBL" id="BAAANF010000031">
    <property type="protein sequence ID" value="GAA1719521.1"/>
    <property type="molecule type" value="Genomic_DNA"/>
</dbReference>
<reference evidence="2 3" key="1">
    <citation type="journal article" date="2019" name="Int. J. Syst. Evol. Microbiol.">
        <title>The Global Catalogue of Microorganisms (GCM) 10K type strain sequencing project: providing services to taxonomists for standard genome sequencing and annotation.</title>
        <authorList>
            <consortium name="The Broad Institute Genomics Platform"/>
            <consortium name="The Broad Institute Genome Sequencing Center for Infectious Disease"/>
            <person name="Wu L."/>
            <person name="Ma J."/>
        </authorList>
    </citation>
    <scope>NUCLEOTIDE SEQUENCE [LARGE SCALE GENOMIC DNA]</scope>
    <source>
        <strain evidence="2 3">JCM 14307</strain>
    </source>
</reference>
<evidence type="ECO:0000313" key="3">
    <source>
        <dbReference type="Proteomes" id="UP001500280"/>
    </source>
</evidence>
<gene>
    <name evidence="2" type="ORF">GCM10009745_80680</name>
</gene>
<proteinExistence type="predicted"/>
<evidence type="ECO:0000313" key="2">
    <source>
        <dbReference type="EMBL" id="GAA1719521.1"/>
    </source>
</evidence>
<protein>
    <submittedName>
        <fullName evidence="2">NAD(P)H-binding protein</fullName>
    </submittedName>
</protein>
<keyword evidence="3" id="KW-1185">Reference proteome</keyword>
<dbReference type="Pfam" id="PF05368">
    <property type="entry name" value="NmrA"/>
    <property type="match status" value="1"/>
</dbReference>
<evidence type="ECO:0000259" key="1">
    <source>
        <dbReference type="Pfam" id="PF05368"/>
    </source>
</evidence>
<dbReference type="InterPro" id="IPR036291">
    <property type="entry name" value="NAD(P)-bd_dom_sf"/>
</dbReference>
<dbReference type="InterPro" id="IPR051604">
    <property type="entry name" value="Ergot_Alk_Oxidoreductase"/>
</dbReference>
<name>A0ABN2J7H4_9ACTN</name>
<sequence>MGRMDMGAVRLSIRSRRGAGLTVGMTILVLGATGKSGRRVVARLRAEGVEVRAASRSGETRFDWTDRGTWAAAVQGVEAVYLVAPEDPEPIEAFVEEAVAAGVRRFVALSGRSMDKVVGRFAPGMAEGERAVQASGVGWTILRANNFSQNFSEDVWSEPVEAGVLALPAGEVREPFVDLEDVAEVAAKVLTSAGHEGRAYDLSGPEAITFGEAVAAIAKVSGKAVSYVAVTPASYRAELVGIGLPGEVADELNELFAIMREGYLTTPSDDIAELLGRPAGSFTAYVERTWAG</sequence>
<dbReference type="Gene3D" id="3.40.50.720">
    <property type="entry name" value="NAD(P)-binding Rossmann-like Domain"/>
    <property type="match status" value="1"/>
</dbReference>
<dbReference type="Gene3D" id="3.90.25.10">
    <property type="entry name" value="UDP-galactose 4-epimerase, domain 1"/>
    <property type="match status" value="1"/>
</dbReference>
<feature type="domain" description="NmrA-like" evidence="1">
    <location>
        <begin position="26"/>
        <end position="261"/>
    </location>
</feature>
<dbReference type="PANTHER" id="PTHR43162">
    <property type="match status" value="1"/>
</dbReference>
<comment type="caution">
    <text evidence="2">The sequence shown here is derived from an EMBL/GenBank/DDBJ whole genome shotgun (WGS) entry which is preliminary data.</text>
</comment>
<dbReference type="SUPFAM" id="SSF51735">
    <property type="entry name" value="NAD(P)-binding Rossmann-fold domains"/>
    <property type="match status" value="1"/>
</dbReference>
<dbReference type="PANTHER" id="PTHR43162:SF1">
    <property type="entry name" value="PRESTALK A DIFFERENTIATION PROTEIN A"/>
    <property type="match status" value="1"/>
</dbReference>
<accession>A0ABN2J7H4</accession>
<dbReference type="InterPro" id="IPR008030">
    <property type="entry name" value="NmrA-like"/>
</dbReference>
<organism evidence="2 3">
    <name type="scientific">Kribbella yunnanensis</name>
    <dbReference type="NCBI Taxonomy" id="190194"/>
    <lineage>
        <taxon>Bacteria</taxon>
        <taxon>Bacillati</taxon>
        <taxon>Actinomycetota</taxon>
        <taxon>Actinomycetes</taxon>
        <taxon>Propionibacteriales</taxon>
        <taxon>Kribbellaceae</taxon>
        <taxon>Kribbella</taxon>
    </lineage>
</organism>